<feature type="compositionally biased region" description="Polar residues" evidence="1">
    <location>
        <begin position="241"/>
        <end position="251"/>
    </location>
</feature>
<dbReference type="PROSITE" id="PS50821">
    <property type="entry name" value="PAZ"/>
    <property type="match status" value="1"/>
</dbReference>
<dbReference type="InterPro" id="IPR036397">
    <property type="entry name" value="RNaseH_sf"/>
</dbReference>
<dbReference type="InterPro" id="IPR045246">
    <property type="entry name" value="Piwi_ago-like"/>
</dbReference>
<dbReference type="EMBL" id="CADEBD010000337">
    <property type="protein sequence ID" value="CAB3247974.1"/>
    <property type="molecule type" value="Genomic_DNA"/>
</dbReference>
<dbReference type="InterPro" id="IPR014811">
    <property type="entry name" value="ArgoL1"/>
</dbReference>
<evidence type="ECO:0000313" key="4">
    <source>
        <dbReference type="EMBL" id="CAB3247974.1"/>
    </source>
</evidence>
<feature type="domain" description="Piwi" evidence="3">
    <location>
        <begin position="776"/>
        <end position="1077"/>
    </location>
</feature>
<evidence type="ECO:0000259" key="2">
    <source>
        <dbReference type="PROSITE" id="PS50821"/>
    </source>
</evidence>
<dbReference type="InterPro" id="IPR032474">
    <property type="entry name" value="Argonaute_N"/>
</dbReference>
<dbReference type="Pfam" id="PF16486">
    <property type="entry name" value="ArgoN"/>
    <property type="match status" value="1"/>
</dbReference>
<dbReference type="Pfam" id="PF02170">
    <property type="entry name" value="PAZ"/>
    <property type="match status" value="1"/>
</dbReference>
<dbReference type="SMART" id="SM00950">
    <property type="entry name" value="Piwi"/>
    <property type="match status" value="1"/>
</dbReference>
<dbReference type="InterPro" id="IPR036085">
    <property type="entry name" value="PAZ_dom_sf"/>
</dbReference>
<feature type="domain" description="PAZ" evidence="2">
    <location>
        <begin position="505"/>
        <end position="618"/>
    </location>
</feature>
<feature type="compositionally biased region" description="Basic residues" evidence="1">
    <location>
        <begin position="111"/>
        <end position="120"/>
    </location>
</feature>
<feature type="compositionally biased region" description="Polar residues" evidence="1">
    <location>
        <begin position="152"/>
        <end position="162"/>
    </location>
</feature>
<dbReference type="Gene3D" id="3.30.420.10">
    <property type="entry name" value="Ribonuclease H-like superfamily/Ribonuclease H"/>
    <property type="match status" value="1"/>
</dbReference>
<dbReference type="Pfam" id="PF08699">
    <property type="entry name" value="ArgoL1"/>
    <property type="match status" value="1"/>
</dbReference>
<dbReference type="PROSITE" id="PS50822">
    <property type="entry name" value="PIWI"/>
    <property type="match status" value="1"/>
</dbReference>
<gene>
    <name evidence="4" type="ORF">APLA_LOCUS12260</name>
</gene>
<dbReference type="CDD" id="cd02846">
    <property type="entry name" value="PAZ_argonaute_like"/>
    <property type="match status" value="1"/>
</dbReference>
<protein>
    <submittedName>
        <fullName evidence="4">Uncharacterized protein</fullName>
    </submittedName>
</protein>
<dbReference type="SUPFAM" id="SSF53098">
    <property type="entry name" value="Ribonuclease H-like"/>
    <property type="match status" value="1"/>
</dbReference>
<organism evidence="4 5">
    <name type="scientific">Arctia plantaginis</name>
    <name type="common">Wood tiger moth</name>
    <name type="synonym">Phalaena plantaginis</name>
    <dbReference type="NCBI Taxonomy" id="874455"/>
    <lineage>
        <taxon>Eukaryota</taxon>
        <taxon>Metazoa</taxon>
        <taxon>Ecdysozoa</taxon>
        <taxon>Arthropoda</taxon>
        <taxon>Hexapoda</taxon>
        <taxon>Insecta</taxon>
        <taxon>Pterygota</taxon>
        <taxon>Neoptera</taxon>
        <taxon>Endopterygota</taxon>
        <taxon>Lepidoptera</taxon>
        <taxon>Glossata</taxon>
        <taxon>Ditrysia</taxon>
        <taxon>Noctuoidea</taxon>
        <taxon>Erebidae</taxon>
        <taxon>Arctiinae</taxon>
        <taxon>Arctia</taxon>
    </lineage>
</organism>
<dbReference type="Gene3D" id="2.170.260.10">
    <property type="entry name" value="paz domain"/>
    <property type="match status" value="1"/>
</dbReference>
<dbReference type="SMART" id="SM01163">
    <property type="entry name" value="DUF1785"/>
    <property type="match status" value="1"/>
</dbReference>
<evidence type="ECO:0000313" key="5">
    <source>
        <dbReference type="Proteomes" id="UP000494256"/>
    </source>
</evidence>
<dbReference type="GO" id="GO:0034587">
    <property type="term" value="P:piRNA processing"/>
    <property type="evidence" value="ECO:0007669"/>
    <property type="project" value="UniProtKB-ARBA"/>
</dbReference>
<dbReference type="Pfam" id="PF02171">
    <property type="entry name" value="Piwi"/>
    <property type="match status" value="1"/>
</dbReference>
<evidence type="ECO:0000256" key="1">
    <source>
        <dbReference type="SAM" id="MobiDB-lite"/>
    </source>
</evidence>
<dbReference type="Gene3D" id="3.40.50.2300">
    <property type="match status" value="1"/>
</dbReference>
<comment type="caution">
    <text evidence="4">The sequence shown here is derived from an EMBL/GenBank/DDBJ whole genome shotgun (WGS) entry which is preliminary data.</text>
</comment>
<dbReference type="CDD" id="cd04657">
    <property type="entry name" value="Piwi_ago-like"/>
    <property type="match status" value="1"/>
</dbReference>
<sequence length="1108" mass="124633">MPKPGKKKGQKSSEAQRVEAPREPEPEPVPEEPQVEEEDEGIGSKRRLRKEKKQAKQETARQAAVALSEITPGRQKSEPPAEVPNPAPVPEEKVEVVEVAEEFEGLGLGSAKKKKPKKKKTDGPSTSASTSQSVAAPTPQPVAAPTPQSVAGPSSQSVTATPRQLGGDGNLQQMPSSVYTQGAPSTHEVLDAPVAGPSKTLTQMKPSSSFSSPPSAFVEQRQAPSGPWGRGRGRPQVKPTVPTSHSTPQFAQSHPVQPQPTSPPQPSSTLQSRPTQQKHGQYSQENVVCRYKIPTKVPGRLVGGRTIAILTNYLEMTFKSLKISRYDVSFNPDRPKKLIPLVFKKVKEKYYPRELLAFDQTKNCYSLRPLQNVPQNERFNTVMEIEDSNGRLIRFEVSFKSTGVVELDKIRRYMTEGGASVLHPTEEVQCIDVILRQGTLESYVKAGRQFFRRPKEPVDLGHGYEMWTGLFQSAIFTNKAFVNIDVAHKGFPKHQSMINAITRDFRLDLSMPIERQRTNEYENFTNFIKGLKVTATMVGASPNAGQKREYICNGLVDPPGKLKFWLNQPDGKQREISVGDYFAKEKGYHIKYPYFNCIWVGPKEKSIYFPVELLEVAYGQPLARQLNESQVSKMVREAATPPDKRLAKIKEVISSMQYSKNREFKQFGLEISDKFYEVKARILDPPLLDIGRGTTVPRRGQWQANQLLKPESLLCWGFVAVETGHNIDFDVVIDTIMSAGKQLGMNISNPTIKRFDVTMMSLSNVLRGAQDQGIRLLFVVVSTKGRDHYHRVKQMAEREVGMLTQCIKEATTRRMNGMTAKNILLKVNSKLMGINQALGDKTLPRCLREGGVMIVGADVTHPSPDQSNVPSIAAVTASIDPKCYMYNIELSVQTPKAKMIVEFEDMMFDHLKVYKERNMNHLPRKIFVFRDGVSEGQFVQVMNSELAAVHAAYQRMAGASRKPEILFLLVQKRHHTRFFNKGDYCQYNVEPGTVVDTDIVHATELDFYLVSHQALKGTARPTRYHAVCNDGKIPDDEVEQLTYYLCHLYSRCMRSVSYPTPTYYAHLACLRARSLTYGQKFNNKDLEKKPERLHVLDKMLKHSRMFFV</sequence>
<evidence type="ECO:0000259" key="3">
    <source>
        <dbReference type="PROSITE" id="PS50822"/>
    </source>
</evidence>
<proteinExistence type="predicted"/>
<dbReference type="Pfam" id="PF16488">
    <property type="entry name" value="ArgoL2"/>
    <property type="match status" value="1"/>
</dbReference>
<dbReference type="Proteomes" id="UP000494256">
    <property type="component" value="Unassembled WGS sequence"/>
</dbReference>
<feature type="region of interest" description="Disordered" evidence="1">
    <location>
        <begin position="1"/>
        <end position="283"/>
    </location>
</feature>
<dbReference type="AlphaFoldDB" id="A0A8S1ANX5"/>
<dbReference type="InterPro" id="IPR003100">
    <property type="entry name" value="PAZ_dom"/>
</dbReference>
<feature type="compositionally biased region" description="Acidic residues" evidence="1">
    <location>
        <begin position="26"/>
        <end position="41"/>
    </location>
</feature>
<feature type="compositionally biased region" description="Basic and acidic residues" evidence="1">
    <location>
        <begin position="14"/>
        <end position="25"/>
    </location>
</feature>
<feature type="compositionally biased region" description="Low complexity" evidence="1">
    <location>
        <begin position="124"/>
        <end position="137"/>
    </location>
</feature>
<dbReference type="InterPro" id="IPR003165">
    <property type="entry name" value="Piwi"/>
</dbReference>
<reference evidence="4 5" key="1">
    <citation type="submission" date="2020-04" db="EMBL/GenBank/DDBJ databases">
        <authorList>
            <person name="Wallbank WR R."/>
            <person name="Pardo Diaz C."/>
            <person name="Kozak K."/>
            <person name="Martin S."/>
            <person name="Jiggins C."/>
            <person name="Moest M."/>
            <person name="Warren A I."/>
            <person name="Byers J.R.P. K."/>
            <person name="Montejo-Kovacevich G."/>
            <person name="Yen C E."/>
        </authorList>
    </citation>
    <scope>NUCLEOTIDE SEQUENCE [LARGE SCALE GENOMIC DNA]</scope>
</reference>
<feature type="compositionally biased region" description="Basic residues" evidence="1">
    <location>
        <begin position="1"/>
        <end position="10"/>
    </location>
</feature>
<dbReference type="SUPFAM" id="SSF101690">
    <property type="entry name" value="PAZ domain"/>
    <property type="match status" value="1"/>
</dbReference>
<feature type="compositionally biased region" description="Low complexity" evidence="1">
    <location>
        <begin position="267"/>
        <end position="277"/>
    </location>
</feature>
<name>A0A8S1ANX5_ARCPL</name>
<dbReference type="InterPro" id="IPR012337">
    <property type="entry name" value="RNaseH-like_sf"/>
</dbReference>
<dbReference type="OrthoDB" id="5239715at2759"/>
<dbReference type="GO" id="GO:0003723">
    <property type="term" value="F:RNA binding"/>
    <property type="evidence" value="ECO:0007669"/>
    <property type="project" value="InterPro"/>
</dbReference>
<feature type="compositionally biased region" description="Pro residues" evidence="1">
    <location>
        <begin position="257"/>
        <end position="266"/>
    </location>
</feature>
<feature type="compositionally biased region" description="Basic residues" evidence="1">
    <location>
        <begin position="44"/>
        <end position="53"/>
    </location>
</feature>
<dbReference type="PANTHER" id="PTHR22891">
    <property type="entry name" value="EUKARYOTIC TRANSLATION INITIATION FACTOR 2C"/>
    <property type="match status" value="1"/>
</dbReference>
<feature type="compositionally biased region" description="Low complexity" evidence="1">
    <location>
        <begin position="206"/>
        <end position="215"/>
    </location>
</feature>
<feature type="compositionally biased region" description="Polar residues" evidence="1">
    <location>
        <begin position="170"/>
        <end position="184"/>
    </location>
</feature>
<accession>A0A8S1ANX5</accession>
<dbReference type="InterPro" id="IPR032472">
    <property type="entry name" value="ArgoL2"/>
</dbReference>